<evidence type="ECO:0000313" key="1">
    <source>
        <dbReference type="EMBL" id="NYF90689.1"/>
    </source>
</evidence>
<gene>
    <name evidence="1" type="ORF">HDF08_002791</name>
</gene>
<organism evidence="1 2">
    <name type="scientific">Tunturiibacter lichenicola</name>
    <dbReference type="NCBI Taxonomy" id="2051959"/>
    <lineage>
        <taxon>Bacteria</taxon>
        <taxon>Pseudomonadati</taxon>
        <taxon>Acidobacteriota</taxon>
        <taxon>Terriglobia</taxon>
        <taxon>Terriglobales</taxon>
        <taxon>Acidobacteriaceae</taxon>
        <taxon>Tunturiibacter</taxon>
    </lineage>
</organism>
<comment type="caution">
    <text evidence="1">The sequence shown here is derived from an EMBL/GenBank/DDBJ whole genome shotgun (WGS) entry which is preliminary data.</text>
</comment>
<proteinExistence type="predicted"/>
<protein>
    <submittedName>
        <fullName evidence="1">Uncharacterized protein</fullName>
    </submittedName>
</protein>
<dbReference type="EMBL" id="JACCCU010000002">
    <property type="protein sequence ID" value="NYF90689.1"/>
    <property type="molecule type" value="Genomic_DNA"/>
</dbReference>
<dbReference type="Proteomes" id="UP000564385">
    <property type="component" value="Unassembled WGS sequence"/>
</dbReference>
<dbReference type="AlphaFoldDB" id="A0A852VHX9"/>
<reference evidence="1 2" key="1">
    <citation type="submission" date="2020-07" db="EMBL/GenBank/DDBJ databases">
        <title>Genomic Encyclopedia of Type Strains, Phase IV (KMG-V): Genome sequencing to study the core and pangenomes of soil and plant-associated prokaryotes.</title>
        <authorList>
            <person name="Whitman W."/>
        </authorList>
    </citation>
    <scope>NUCLEOTIDE SEQUENCE [LARGE SCALE GENOMIC DNA]</scope>
    <source>
        <strain evidence="1 2">M8UP22</strain>
    </source>
</reference>
<sequence length="37" mass="4054">MLLILPCPVYTSRSDRAARSGPVRQDYALTMAMANPS</sequence>
<name>A0A852VHX9_9BACT</name>
<evidence type="ECO:0000313" key="2">
    <source>
        <dbReference type="Proteomes" id="UP000564385"/>
    </source>
</evidence>
<accession>A0A852VHX9</accession>